<proteinExistence type="predicted"/>
<dbReference type="PROSITE" id="PS50041">
    <property type="entry name" value="C_TYPE_LECTIN_2"/>
    <property type="match status" value="3"/>
</dbReference>
<keyword evidence="4" id="KW-0675">Receptor</keyword>
<feature type="domain" description="C-type lectin" evidence="2">
    <location>
        <begin position="140"/>
        <end position="250"/>
    </location>
</feature>
<evidence type="ECO:0000256" key="1">
    <source>
        <dbReference type="SAM" id="SignalP"/>
    </source>
</evidence>
<dbReference type="PANTHER" id="PTHR45784:SF3">
    <property type="entry name" value="C-TYPE LECTIN DOMAIN FAMILY 4 MEMBER K-LIKE-RELATED"/>
    <property type="match status" value="1"/>
</dbReference>
<dbReference type="PANTHER" id="PTHR45784">
    <property type="entry name" value="C-TYPE LECTIN DOMAIN FAMILY 20 MEMBER A-RELATED"/>
    <property type="match status" value="1"/>
</dbReference>
<organism evidence="3 4">
    <name type="scientific">Pundamilia nyererei</name>
    <dbReference type="NCBI Taxonomy" id="303518"/>
    <lineage>
        <taxon>Eukaryota</taxon>
        <taxon>Metazoa</taxon>
        <taxon>Chordata</taxon>
        <taxon>Craniata</taxon>
        <taxon>Vertebrata</taxon>
        <taxon>Euteleostomi</taxon>
        <taxon>Actinopterygii</taxon>
        <taxon>Neopterygii</taxon>
        <taxon>Teleostei</taxon>
        <taxon>Neoteleostei</taxon>
        <taxon>Acanthomorphata</taxon>
        <taxon>Ovalentaria</taxon>
        <taxon>Cichlomorphae</taxon>
        <taxon>Cichliformes</taxon>
        <taxon>Cichlidae</taxon>
        <taxon>African cichlids</taxon>
        <taxon>Pseudocrenilabrinae</taxon>
        <taxon>Haplochromini</taxon>
        <taxon>Pundamilia</taxon>
    </lineage>
</organism>
<feature type="signal peptide" evidence="1">
    <location>
        <begin position="1"/>
        <end position="19"/>
    </location>
</feature>
<evidence type="ECO:0000313" key="3">
    <source>
        <dbReference type="Proteomes" id="UP000695023"/>
    </source>
</evidence>
<dbReference type="InterPro" id="IPR001304">
    <property type="entry name" value="C-type_lectin-like"/>
</dbReference>
<evidence type="ECO:0000259" key="2">
    <source>
        <dbReference type="PROSITE" id="PS50041"/>
    </source>
</evidence>
<dbReference type="InterPro" id="IPR016186">
    <property type="entry name" value="C-type_lectin-like/link_sf"/>
</dbReference>
<dbReference type="InterPro" id="IPR016187">
    <property type="entry name" value="CTDL_fold"/>
</dbReference>
<accession>A0A9Y3S3E4</accession>
<protein>
    <submittedName>
        <fullName evidence="4">C-type mannose receptor 2</fullName>
    </submittedName>
</protein>
<keyword evidence="3" id="KW-1185">Reference proteome</keyword>
<keyword evidence="1" id="KW-0732">Signal</keyword>
<evidence type="ECO:0000313" key="4">
    <source>
        <dbReference type="RefSeq" id="XP_005751591.1"/>
    </source>
</evidence>
<dbReference type="SMART" id="SM00034">
    <property type="entry name" value="CLECT"/>
    <property type="match status" value="3"/>
</dbReference>
<sequence length="366" mass="43943">MQWSLFLLILMGQCFVSTCYLYEYHFIREDKTWEEAQKYCRENYADLASVFDMADMVRLRESKEYEGKAWIGLFSNPGKENRMWHWSLPGVNYTEHETRWGSSEPDDQNQNENCVKTRGNWTQARCDQMMPFICYDGKKRDGKSIHLIEEKITWTKAQNYCRDHYTDLASGLDQADGEEFKILKKSQDVWIGLFRDTWRWSDGSNFSFRHWDMESFNDGQNKKKCAVTLLNRSRKWSSDECNKKNPFFCYDDKLILINENKTWEEALDYCRLHHTNLVSITNPHQQRWVERRAKNASSPYIWVGLRYTCVMDLWFWISDKLVCYENWADNGKIEECDRCAAMERGGRYQWVSQREHEKYNFICSKQ</sequence>
<dbReference type="Gene3D" id="3.10.100.10">
    <property type="entry name" value="Mannose-Binding Protein A, subunit A"/>
    <property type="match status" value="3"/>
</dbReference>
<feature type="domain" description="C-type lectin" evidence="2">
    <location>
        <begin position="250"/>
        <end position="364"/>
    </location>
</feature>
<dbReference type="Proteomes" id="UP000695023">
    <property type="component" value="Unplaced"/>
</dbReference>
<dbReference type="SUPFAM" id="SSF56436">
    <property type="entry name" value="C-type lectin-like"/>
    <property type="match status" value="3"/>
</dbReference>
<dbReference type="Pfam" id="PF00059">
    <property type="entry name" value="Lectin_C"/>
    <property type="match status" value="3"/>
</dbReference>
<dbReference type="AlphaFoldDB" id="A0A9Y3S3E4"/>
<gene>
    <name evidence="4" type="primary">LOC102195668</name>
</gene>
<dbReference type="GeneID" id="102195668"/>
<dbReference type="RefSeq" id="XP_005751591.1">
    <property type="nucleotide sequence ID" value="XM_005751534.1"/>
</dbReference>
<reference evidence="4" key="1">
    <citation type="submission" date="2025-08" db="UniProtKB">
        <authorList>
            <consortium name="RefSeq"/>
        </authorList>
    </citation>
    <scope>IDENTIFICATION</scope>
</reference>
<feature type="domain" description="C-type lectin" evidence="2">
    <location>
        <begin position="15"/>
        <end position="135"/>
    </location>
</feature>
<name>A0A9Y3S3E4_9CICH</name>
<dbReference type="CDD" id="cd00037">
    <property type="entry name" value="CLECT"/>
    <property type="match status" value="1"/>
</dbReference>
<feature type="chain" id="PRO_5041343420" evidence="1">
    <location>
        <begin position="20"/>
        <end position="366"/>
    </location>
</feature>